<evidence type="ECO:0000313" key="3">
    <source>
        <dbReference type="Proteomes" id="UP001251528"/>
    </source>
</evidence>
<protein>
    <submittedName>
        <fullName evidence="2">Uncharacterized protein</fullName>
    </submittedName>
</protein>
<comment type="caution">
    <text evidence="2">The sequence shown here is derived from an EMBL/GenBank/DDBJ whole genome shotgun (WGS) entry which is preliminary data.</text>
</comment>
<reference evidence="2" key="1">
    <citation type="submission" date="2023-06" db="EMBL/GenBank/DDBJ databases">
        <title>Conoideocrella luteorostrata (Hypocreales: Clavicipitaceae), a potential biocontrol fungus for elongate hemlock scale in United States Christmas tree production areas.</title>
        <authorList>
            <person name="Barrett H."/>
            <person name="Lovett B."/>
            <person name="Macias A.M."/>
            <person name="Stajich J.E."/>
            <person name="Kasson M.T."/>
        </authorList>
    </citation>
    <scope>NUCLEOTIDE SEQUENCE</scope>
    <source>
        <strain evidence="2">ARSEF 14590</strain>
    </source>
</reference>
<accession>A0AAJ0CLM5</accession>
<dbReference type="Proteomes" id="UP001251528">
    <property type="component" value="Unassembled WGS sequence"/>
</dbReference>
<organism evidence="2 3">
    <name type="scientific">Conoideocrella luteorostrata</name>
    <dbReference type="NCBI Taxonomy" id="1105319"/>
    <lineage>
        <taxon>Eukaryota</taxon>
        <taxon>Fungi</taxon>
        <taxon>Dikarya</taxon>
        <taxon>Ascomycota</taxon>
        <taxon>Pezizomycotina</taxon>
        <taxon>Sordariomycetes</taxon>
        <taxon>Hypocreomycetidae</taxon>
        <taxon>Hypocreales</taxon>
        <taxon>Clavicipitaceae</taxon>
        <taxon>Conoideocrella</taxon>
    </lineage>
</organism>
<evidence type="ECO:0000313" key="2">
    <source>
        <dbReference type="EMBL" id="KAK2595340.1"/>
    </source>
</evidence>
<feature type="region of interest" description="Disordered" evidence="1">
    <location>
        <begin position="115"/>
        <end position="136"/>
    </location>
</feature>
<dbReference type="AlphaFoldDB" id="A0AAJ0CLM5"/>
<proteinExistence type="predicted"/>
<evidence type="ECO:0000256" key="1">
    <source>
        <dbReference type="SAM" id="MobiDB-lite"/>
    </source>
</evidence>
<dbReference type="EMBL" id="JASWJB010000135">
    <property type="protein sequence ID" value="KAK2595340.1"/>
    <property type="molecule type" value="Genomic_DNA"/>
</dbReference>
<keyword evidence="3" id="KW-1185">Reference proteome</keyword>
<gene>
    <name evidence="2" type="ORF">QQS21_006940</name>
</gene>
<sequence>MTVRWDLADSKSTFENFDPKLAGRMDFNFAIIDNMIETRDNAGYYTFVFQMAISAAHEICHFLTGFFTGSAQPSTPPIAGVPSSGPRQIGEAKHYWEREAFGGLVEFYANPEDKKNHRQAGIPNIFEDSTSRSPDKRVPLSLIENYRIGLFRFPISVSCTEETRRSTIRRQTSEMSALRDNWLAAQPDAEYCHQDSDVIL</sequence>
<name>A0AAJ0CLM5_9HYPO</name>